<evidence type="ECO:0000256" key="1">
    <source>
        <dbReference type="ARBA" id="ARBA00004275"/>
    </source>
</evidence>
<comment type="subcellular location">
    <subcellularLocation>
        <location evidence="1">Peroxisome</location>
    </subcellularLocation>
</comment>
<dbReference type="Gene3D" id="3.40.50.12780">
    <property type="entry name" value="N-terminal domain of ligase-like"/>
    <property type="match status" value="1"/>
</dbReference>
<comment type="similarity">
    <text evidence="2">Belongs to the ATP-dependent AMP-binding enzyme family.</text>
</comment>
<feature type="domain" description="AMP-dependent synthetase/ligase" evidence="5">
    <location>
        <begin position="24"/>
        <end position="346"/>
    </location>
</feature>
<proteinExistence type="inferred from homology"/>
<gene>
    <name evidence="6" type="ORF">g.6023</name>
</gene>
<feature type="non-terminal residue" evidence="6">
    <location>
        <position position="1"/>
    </location>
</feature>
<reference evidence="6" key="1">
    <citation type="submission" date="2015-12" db="EMBL/GenBank/DDBJ databases">
        <title>De novo transcriptome assembly of four potential Pierce s Disease insect vectors from Arizona vineyards.</title>
        <authorList>
            <person name="Tassone E.E."/>
        </authorList>
    </citation>
    <scope>NUCLEOTIDE SEQUENCE</scope>
</reference>
<dbReference type="InterPro" id="IPR042099">
    <property type="entry name" value="ANL_N_sf"/>
</dbReference>
<name>A0A1B6BXE2_9HEMI</name>
<accession>A0A1B6BXE2</accession>
<keyword evidence="4" id="KW-0576">Peroxisome</keyword>
<sequence length="487" mass="53951">DIVDLLYKECWNNGLHTFMISTITDARISYKELFQKSVSLAHFFHAFGARPGQVVAIFTEDSIAAGACILATFYVGATAAIIPTDFNLAEVVRILTTCNPCLIFSDFDALDQVKEAATALRHPVKIITPRGVEPCVDFYSLLVYNSTAYKTHVTVEPKRHCLAVLFIKDPSGKNKSVLLSSDTLKRWVYGVRDSWNLSRLTLLLKCSTTTVTGLCFFLASILGCSTLVNTEDDSSEGLLRAICDFEVSFTFMPPELLLTLADFPILAHHDLCKLQTIATSGAFLTANQHIYLADKLCQNRIKLVQSYGFSDTGLLILDPSGQMRFGSPGKQAGVKFVKIVDKDSEYYVTLRDTASRYGPEWSSPAGLLLDSNNLMLVGSMTEFSDEGWMFVISRIIQADFKSKDKQTVIEDALIIKYPAVYEVAVIGKPMAFVTQLSGTHLIGQELVRYLSARSTEHAQSNYGLHQVDGFPKMPSEHVIQRLSSIQV</sequence>
<dbReference type="GO" id="GO:0005777">
    <property type="term" value="C:peroxisome"/>
    <property type="evidence" value="ECO:0007669"/>
    <property type="project" value="UniProtKB-SubCell"/>
</dbReference>
<dbReference type="PANTHER" id="PTHR24096">
    <property type="entry name" value="LONG-CHAIN-FATTY-ACID--COA LIGASE"/>
    <property type="match status" value="1"/>
</dbReference>
<evidence type="ECO:0000259" key="5">
    <source>
        <dbReference type="Pfam" id="PF00501"/>
    </source>
</evidence>
<dbReference type="Pfam" id="PF00501">
    <property type="entry name" value="AMP-binding"/>
    <property type="match status" value="1"/>
</dbReference>
<dbReference type="AlphaFoldDB" id="A0A1B6BXE2"/>
<dbReference type="SUPFAM" id="SSF56801">
    <property type="entry name" value="Acetyl-CoA synthetase-like"/>
    <property type="match status" value="1"/>
</dbReference>
<organism evidence="6">
    <name type="scientific">Clastoptera arizonana</name>
    <name type="common">Arizona spittle bug</name>
    <dbReference type="NCBI Taxonomy" id="38151"/>
    <lineage>
        <taxon>Eukaryota</taxon>
        <taxon>Metazoa</taxon>
        <taxon>Ecdysozoa</taxon>
        <taxon>Arthropoda</taxon>
        <taxon>Hexapoda</taxon>
        <taxon>Insecta</taxon>
        <taxon>Pterygota</taxon>
        <taxon>Neoptera</taxon>
        <taxon>Paraneoptera</taxon>
        <taxon>Hemiptera</taxon>
        <taxon>Auchenorrhyncha</taxon>
        <taxon>Cercopoidea</taxon>
        <taxon>Clastopteridae</taxon>
        <taxon>Clastoptera</taxon>
    </lineage>
</organism>
<evidence type="ECO:0000256" key="4">
    <source>
        <dbReference type="ARBA" id="ARBA00023140"/>
    </source>
</evidence>
<dbReference type="GO" id="GO:0016405">
    <property type="term" value="F:CoA-ligase activity"/>
    <property type="evidence" value="ECO:0007669"/>
    <property type="project" value="TreeGrafter"/>
</dbReference>
<evidence type="ECO:0000256" key="2">
    <source>
        <dbReference type="ARBA" id="ARBA00006432"/>
    </source>
</evidence>
<keyword evidence="3" id="KW-0436">Ligase</keyword>
<evidence type="ECO:0000256" key="3">
    <source>
        <dbReference type="ARBA" id="ARBA00022598"/>
    </source>
</evidence>
<dbReference type="EMBL" id="GEDC01031346">
    <property type="protein sequence ID" value="JAS05952.1"/>
    <property type="molecule type" value="Transcribed_RNA"/>
</dbReference>
<dbReference type="InterPro" id="IPR000873">
    <property type="entry name" value="AMP-dep_synth/lig_dom"/>
</dbReference>
<dbReference type="PANTHER" id="PTHR24096:SF149">
    <property type="entry name" value="AMP-BINDING DOMAIN-CONTAINING PROTEIN-RELATED"/>
    <property type="match status" value="1"/>
</dbReference>
<evidence type="ECO:0000313" key="6">
    <source>
        <dbReference type="EMBL" id="JAS05952.1"/>
    </source>
</evidence>
<protein>
    <recommendedName>
        <fullName evidence="5">AMP-dependent synthetase/ligase domain-containing protein</fullName>
    </recommendedName>
</protein>